<dbReference type="Proteomes" id="UP000366872">
    <property type="component" value="Unassembled WGS sequence"/>
</dbReference>
<dbReference type="RefSeq" id="WP_136078030.1">
    <property type="nucleotide sequence ID" value="NZ_CAAHFG010000001.1"/>
</dbReference>
<evidence type="ECO:0000313" key="3">
    <source>
        <dbReference type="EMBL" id="VGO12357.1"/>
    </source>
</evidence>
<feature type="domain" description="Gfo/Idh/MocA-like oxidoreductase bacterial type C-terminal" evidence="2">
    <location>
        <begin position="210"/>
        <end position="269"/>
    </location>
</feature>
<proteinExistence type="predicted"/>
<dbReference type="Pfam" id="PF01408">
    <property type="entry name" value="GFO_IDH_MocA"/>
    <property type="match status" value="1"/>
</dbReference>
<accession>A0A6C2TXP0</accession>
<protein>
    <submittedName>
        <fullName evidence="3">Inositol 2-dehydrogenase</fullName>
    </submittedName>
</protein>
<dbReference type="InterPro" id="IPR000683">
    <property type="entry name" value="Gfo/Idh/MocA-like_OxRdtase_N"/>
</dbReference>
<name>A0A6C2TXP0_PONDE</name>
<sequence length="451" mass="50230">MKLPNSRRKFMAASVATGLFQIVPRHVLGGTNHTAPSDRLNIAGIGVGGQGGRIIRSAASHSNIVALCDVDHAYAARLLKKFPKAARYADYREMLDKQKDIDAVMIGTPDHTHAVISVAAMQAGKHVYCEKPLTREIHEARRVAQVAKGTGVATQLGIQRHAMEGPRLLNEWIAAGAIGEVREVEAWSTLSYYPFGHKKWSPAFPRRPAETPPVPDGLDWDAWIGPAAMRPYHSVYHPASWRAWWDFGTGMMGDRGVHTIDPIMWALQLGMPESVEATSTGLNPDTHPLTSIVTFRFPAREGRPPVKLTWYEGLRPPRPPELEDGRLFGGEQGGILFKGSKGMLMSDYTASSPRLIPEQKMREFMPNRPPKTIPRIEEGDHVLNWTKACKGQEKAGTDFEYGARITEICLLGNLAKRVNGLIRWDAENMRVTNNDEANRYVETDYRQGWSL</sequence>
<dbReference type="PANTHER" id="PTHR43818">
    <property type="entry name" value="BCDNA.GH03377"/>
    <property type="match status" value="1"/>
</dbReference>
<evidence type="ECO:0000313" key="4">
    <source>
        <dbReference type="Proteomes" id="UP000366872"/>
    </source>
</evidence>
<dbReference type="InterPro" id="IPR043906">
    <property type="entry name" value="Gfo/Idh/MocA_OxRdtase_bact_C"/>
</dbReference>
<gene>
    <name evidence="3" type="primary">iolG_2</name>
    <name evidence="3" type="ORF">PDESU_00909</name>
</gene>
<organism evidence="3 4">
    <name type="scientific">Pontiella desulfatans</name>
    <dbReference type="NCBI Taxonomy" id="2750659"/>
    <lineage>
        <taxon>Bacteria</taxon>
        <taxon>Pseudomonadati</taxon>
        <taxon>Kiritimatiellota</taxon>
        <taxon>Kiritimatiellia</taxon>
        <taxon>Kiritimatiellales</taxon>
        <taxon>Pontiellaceae</taxon>
        <taxon>Pontiella</taxon>
    </lineage>
</organism>
<evidence type="ECO:0000259" key="1">
    <source>
        <dbReference type="Pfam" id="PF01408"/>
    </source>
</evidence>
<dbReference type="SUPFAM" id="SSF51735">
    <property type="entry name" value="NAD(P)-binding Rossmann-fold domains"/>
    <property type="match status" value="1"/>
</dbReference>
<dbReference type="GO" id="GO:0000166">
    <property type="term" value="F:nucleotide binding"/>
    <property type="evidence" value="ECO:0007669"/>
    <property type="project" value="InterPro"/>
</dbReference>
<dbReference type="Gene3D" id="3.30.360.10">
    <property type="entry name" value="Dihydrodipicolinate Reductase, domain 2"/>
    <property type="match status" value="1"/>
</dbReference>
<dbReference type="SUPFAM" id="SSF55347">
    <property type="entry name" value="Glyceraldehyde-3-phosphate dehydrogenase-like, C-terminal domain"/>
    <property type="match status" value="1"/>
</dbReference>
<evidence type="ECO:0000259" key="2">
    <source>
        <dbReference type="Pfam" id="PF19051"/>
    </source>
</evidence>
<dbReference type="InterPro" id="IPR036291">
    <property type="entry name" value="NAD(P)-bd_dom_sf"/>
</dbReference>
<dbReference type="Gene3D" id="3.40.50.720">
    <property type="entry name" value="NAD(P)-binding Rossmann-like Domain"/>
    <property type="match status" value="1"/>
</dbReference>
<dbReference type="InterPro" id="IPR050463">
    <property type="entry name" value="Gfo/Idh/MocA_oxidrdct_glycsds"/>
</dbReference>
<dbReference type="EMBL" id="CAAHFG010000001">
    <property type="protein sequence ID" value="VGO12357.1"/>
    <property type="molecule type" value="Genomic_DNA"/>
</dbReference>
<dbReference type="Pfam" id="PF19051">
    <property type="entry name" value="GFO_IDH_MocA_C2"/>
    <property type="match status" value="1"/>
</dbReference>
<dbReference type="PANTHER" id="PTHR43818:SF10">
    <property type="entry name" value="NADH-DEPENDENT DEHYDROGENASE-RELATED"/>
    <property type="match status" value="1"/>
</dbReference>
<dbReference type="AlphaFoldDB" id="A0A6C2TXP0"/>
<feature type="domain" description="Gfo/Idh/MocA-like oxidoreductase N-terminal" evidence="1">
    <location>
        <begin position="41"/>
        <end position="156"/>
    </location>
</feature>
<reference evidence="3 4" key="1">
    <citation type="submission" date="2019-04" db="EMBL/GenBank/DDBJ databases">
        <authorList>
            <person name="Van Vliet M D."/>
        </authorList>
    </citation>
    <scope>NUCLEOTIDE SEQUENCE [LARGE SCALE GENOMIC DNA]</scope>
    <source>
        <strain evidence="3 4">F1</strain>
    </source>
</reference>
<keyword evidence="4" id="KW-1185">Reference proteome</keyword>